<feature type="compositionally biased region" description="Basic and acidic residues" evidence="1">
    <location>
        <begin position="81"/>
        <end position="92"/>
    </location>
</feature>
<organism evidence="2 3">
    <name type="scientific">Melipona quadrifasciata</name>
    <dbReference type="NCBI Taxonomy" id="166423"/>
    <lineage>
        <taxon>Eukaryota</taxon>
        <taxon>Metazoa</taxon>
        <taxon>Ecdysozoa</taxon>
        <taxon>Arthropoda</taxon>
        <taxon>Hexapoda</taxon>
        <taxon>Insecta</taxon>
        <taxon>Pterygota</taxon>
        <taxon>Neoptera</taxon>
        <taxon>Endopterygota</taxon>
        <taxon>Hymenoptera</taxon>
        <taxon>Apocrita</taxon>
        <taxon>Aculeata</taxon>
        <taxon>Apoidea</taxon>
        <taxon>Anthophila</taxon>
        <taxon>Apidae</taxon>
        <taxon>Melipona</taxon>
    </lineage>
</organism>
<name>A0A0M9A888_9HYME</name>
<reference evidence="2 3" key="1">
    <citation type="submission" date="2015-07" db="EMBL/GenBank/DDBJ databases">
        <title>The genome of Melipona quadrifasciata.</title>
        <authorList>
            <person name="Pan H."/>
            <person name="Kapheim K."/>
        </authorList>
    </citation>
    <scope>NUCLEOTIDE SEQUENCE [LARGE SCALE GENOMIC DNA]</scope>
    <source>
        <strain evidence="2">0111107301</strain>
        <tissue evidence="2">Whole body</tissue>
    </source>
</reference>
<feature type="compositionally biased region" description="Basic and acidic residues" evidence="1">
    <location>
        <begin position="56"/>
        <end position="70"/>
    </location>
</feature>
<protein>
    <submittedName>
        <fullName evidence="2">Uncharacterized protein</fullName>
    </submittedName>
</protein>
<evidence type="ECO:0000256" key="1">
    <source>
        <dbReference type="SAM" id="MobiDB-lite"/>
    </source>
</evidence>
<feature type="region of interest" description="Disordered" evidence="1">
    <location>
        <begin position="56"/>
        <end position="95"/>
    </location>
</feature>
<proteinExistence type="predicted"/>
<dbReference type="EMBL" id="KQ435727">
    <property type="protein sequence ID" value="KOX77933.1"/>
    <property type="molecule type" value="Genomic_DNA"/>
</dbReference>
<dbReference type="Proteomes" id="UP000053105">
    <property type="component" value="Unassembled WGS sequence"/>
</dbReference>
<keyword evidence="3" id="KW-1185">Reference proteome</keyword>
<evidence type="ECO:0000313" key="3">
    <source>
        <dbReference type="Proteomes" id="UP000053105"/>
    </source>
</evidence>
<sequence length="152" mass="17448">MSDRVRTIEVSRVEHEKSCPSNQNRNIRRINYSNLGEFINDVHSLEIEVTKKERPERLVKNTTTKIERVRGRLASPTTGGEPERNRPPRHPENPVCPWRAVEHKLVKKHCINGRINKELTRGNCIGGEGSIASQDRYTSLTMVHRGHPDKPD</sequence>
<accession>A0A0M9A888</accession>
<dbReference type="AlphaFoldDB" id="A0A0M9A888"/>
<evidence type="ECO:0000313" key="2">
    <source>
        <dbReference type="EMBL" id="KOX77933.1"/>
    </source>
</evidence>
<gene>
    <name evidence="2" type="ORF">WN51_05820</name>
</gene>